<name>E0VH24_PEDHC</name>
<dbReference type="EMBL" id="DS235157">
    <property type="protein sequence ID" value="EEB12680.1"/>
    <property type="molecule type" value="Genomic_DNA"/>
</dbReference>
<reference evidence="1" key="1">
    <citation type="submission" date="2007-04" db="EMBL/GenBank/DDBJ databases">
        <title>Annotation of Pediculus humanus corporis strain USDA.</title>
        <authorList>
            <person name="Kirkness E."/>
            <person name="Hannick L."/>
            <person name="Hass B."/>
            <person name="Bruggner R."/>
            <person name="Lawson D."/>
            <person name="Bidwell S."/>
            <person name="Joardar V."/>
            <person name="Caler E."/>
            <person name="Walenz B."/>
            <person name="Inman J."/>
            <person name="Schobel S."/>
            <person name="Galinsky K."/>
            <person name="Amedeo P."/>
            <person name="Strausberg R."/>
        </authorList>
    </citation>
    <scope>NUCLEOTIDE SEQUENCE</scope>
    <source>
        <strain evidence="1">USDA</strain>
    </source>
</reference>
<dbReference type="GeneID" id="8240340"/>
<evidence type="ECO:0000313" key="3">
    <source>
        <dbReference type="Proteomes" id="UP000009046"/>
    </source>
</evidence>
<evidence type="ECO:0000313" key="1">
    <source>
        <dbReference type="EMBL" id="EEB12680.1"/>
    </source>
</evidence>
<dbReference type="InParanoid" id="E0VH24"/>
<reference evidence="2" key="3">
    <citation type="submission" date="2021-02" db="UniProtKB">
        <authorList>
            <consortium name="EnsemblMetazoa"/>
        </authorList>
    </citation>
    <scope>IDENTIFICATION</scope>
    <source>
        <strain evidence="2">USDA</strain>
    </source>
</reference>
<dbReference type="EMBL" id="AAZO01002308">
    <property type="status" value="NOT_ANNOTATED_CDS"/>
    <property type="molecule type" value="Genomic_DNA"/>
</dbReference>
<dbReference type="CTD" id="8240340"/>
<dbReference type="Proteomes" id="UP000009046">
    <property type="component" value="Unassembled WGS sequence"/>
</dbReference>
<evidence type="ECO:0000313" key="2">
    <source>
        <dbReference type="EnsemblMetazoa" id="PHUM199340-PA"/>
    </source>
</evidence>
<protein>
    <submittedName>
        <fullName evidence="1 2">Uncharacterized protein</fullName>
    </submittedName>
</protein>
<dbReference type="HOGENOM" id="CLU_3034759_0_0_1"/>
<accession>E0VH24</accession>
<dbReference type="VEuPathDB" id="VectorBase:PHUM199340"/>
<organism>
    <name type="scientific">Pediculus humanus subsp. corporis</name>
    <name type="common">Body louse</name>
    <dbReference type="NCBI Taxonomy" id="121224"/>
    <lineage>
        <taxon>Eukaryota</taxon>
        <taxon>Metazoa</taxon>
        <taxon>Ecdysozoa</taxon>
        <taxon>Arthropoda</taxon>
        <taxon>Hexapoda</taxon>
        <taxon>Insecta</taxon>
        <taxon>Pterygota</taxon>
        <taxon>Neoptera</taxon>
        <taxon>Paraneoptera</taxon>
        <taxon>Psocodea</taxon>
        <taxon>Troctomorpha</taxon>
        <taxon>Phthiraptera</taxon>
        <taxon>Anoplura</taxon>
        <taxon>Pediculidae</taxon>
        <taxon>Pediculus</taxon>
    </lineage>
</organism>
<dbReference type="KEGG" id="phu:Phum_PHUM199340"/>
<dbReference type="AlphaFoldDB" id="E0VH24"/>
<dbReference type="RefSeq" id="XP_002425418.1">
    <property type="nucleotide sequence ID" value="XM_002425373.1"/>
</dbReference>
<dbReference type="EnsemblMetazoa" id="PHUM199340-RA">
    <property type="protein sequence ID" value="PHUM199340-PA"/>
    <property type="gene ID" value="PHUM199340"/>
</dbReference>
<reference evidence="1" key="2">
    <citation type="submission" date="2007-04" db="EMBL/GenBank/DDBJ databases">
        <title>The genome of the human body louse.</title>
        <authorList>
            <consortium name="The Human Body Louse Genome Consortium"/>
            <person name="Kirkness E."/>
            <person name="Walenz B."/>
            <person name="Hass B."/>
            <person name="Bruggner R."/>
            <person name="Strausberg R."/>
        </authorList>
    </citation>
    <scope>NUCLEOTIDE SEQUENCE</scope>
    <source>
        <strain evidence="1">USDA</strain>
    </source>
</reference>
<gene>
    <name evidence="2" type="primary">8240340</name>
    <name evidence="1" type="ORF">Phum_PHUM199340</name>
</gene>
<proteinExistence type="predicted"/>
<keyword evidence="3" id="KW-1185">Reference proteome</keyword>
<sequence>MTNFYIISLIKHDVVVVVDDDVDLWMGKDDEGGGKARRGKILFVSYTYILLICVF</sequence>